<comment type="similarity">
    <text evidence="2">Belongs to the sorting nexin family.</text>
</comment>
<reference evidence="8 9" key="1">
    <citation type="submission" date="2020-03" db="EMBL/GenBank/DDBJ databases">
        <title>Dissostichus mawsoni Genome sequencing and assembly.</title>
        <authorList>
            <person name="Park H."/>
        </authorList>
    </citation>
    <scope>NUCLEOTIDE SEQUENCE [LARGE SCALE GENOMIC DNA]</scope>
    <source>
        <strain evidence="8">DM0001</strain>
        <tissue evidence="8">Muscle</tissue>
    </source>
</reference>
<dbReference type="InterPro" id="IPR001683">
    <property type="entry name" value="PX_dom"/>
</dbReference>
<name>A0A7J5Y931_DISMA</name>
<dbReference type="CDD" id="cd06866">
    <property type="entry name" value="PX_SNX8_Mvp1p_like"/>
    <property type="match status" value="1"/>
</dbReference>
<dbReference type="GO" id="GO:0005829">
    <property type="term" value="C:cytosol"/>
    <property type="evidence" value="ECO:0007669"/>
    <property type="project" value="GOC"/>
</dbReference>
<evidence type="ECO:0000256" key="2">
    <source>
        <dbReference type="ARBA" id="ARBA00010883"/>
    </source>
</evidence>
<proteinExistence type="inferred from homology"/>
<dbReference type="Pfam" id="PF19566">
    <property type="entry name" value="Snx8_BAR_dom"/>
    <property type="match status" value="1"/>
</dbReference>
<dbReference type="PANTHER" id="PTHR46571:SF1">
    <property type="entry name" value="SORTING NEXIN-8"/>
    <property type="match status" value="1"/>
</dbReference>
<dbReference type="GO" id="GO:0006886">
    <property type="term" value="P:intracellular protein transport"/>
    <property type="evidence" value="ECO:0007669"/>
    <property type="project" value="TreeGrafter"/>
</dbReference>
<feature type="region of interest" description="Disordered" evidence="6">
    <location>
        <begin position="1"/>
        <end position="65"/>
    </location>
</feature>
<evidence type="ECO:0000256" key="6">
    <source>
        <dbReference type="SAM" id="MobiDB-lite"/>
    </source>
</evidence>
<dbReference type="AlphaFoldDB" id="A0A7J5Y931"/>
<dbReference type="Gene3D" id="3.30.1520.10">
    <property type="entry name" value="Phox-like domain"/>
    <property type="match status" value="1"/>
</dbReference>
<dbReference type="CDD" id="cd07597">
    <property type="entry name" value="BAR_SNX8"/>
    <property type="match status" value="1"/>
</dbReference>
<dbReference type="Gene3D" id="1.10.238.10">
    <property type="entry name" value="EF-hand"/>
    <property type="match status" value="1"/>
</dbReference>
<keyword evidence="5" id="KW-0472">Membrane</keyword>
<dbReference type="GO" id="GO:0031901">
    <property type="term" value="C:early endosome membrane"/>
    <property type="evidence" value="ECO:0007669"/>
    <property type="project" value="TreeGrafter"/>
</dbReference>
<dbReference type="InterPro" id="IPR035704">
    <property type="entry name" value="SNX8/Mvp1_PX"/>
</dbReference>
<feature type="domain" description="PX" evidence="7">
    <location>
        <begin position="311"/>
        <end position="427"/>
    </location>
</feature>
<dbReference type="SMART" id="SM00312">
    <property type="entry name" value="PX"/>
    <property type="match status" value="1"/>
</dbReference>
<comment type="subcellular location">
    <subcellularLocation>
        <location evidence="1">Membrane</location>
        <topology evidence="1">Peripheral membrane protein</topology>
        <orientation evidence="1">Cytoplasmic side</orientation>
    </subcellularLocation>
</comment>
<accession>A0A7J5Y931</accession>
<dbReference type="SUPFAM" id="SSF64268">
    <property type="entry name" value="PX domain"/>
    <property type="match status" value="1"/>
</dbReference>
<evidence type="ECO:0000313" key="9">
    <source>
        <dbReference type="Proteomes" id="UP000518266"/>
    </source>
</evidence>
<dbReference type="PANTHER" id="PTHR46571">
    <property type="entry name" value="SORTING NEXIN-8"/>
    <property type="match status" value="1"/>
</dbReference>
<dbReference type="GO" id="GO:0035091">
    <property type="term" value="F:phosphatidylinositol binding"/>
    <property type="evidence" value="ECO:0007669"/>
    <property type="project" value="InterPro"/>
</dbReference>
<dbReference type="EMBL" id="JAAKFY010000014">
    <property type="protein sequence ID" value="KAF3845966.1"/>
    <property type="molecule type" value="Genomic_DNA"/>
</dbReference>
<keyword evidence="4" id="KW-0653">Protein transport</keyword>
<evidence type="ECO:0000259" key="7">
    <source>
        <dbReference type="PROSITE" id="PS50195"/>
    </source>
</evidence>
<dbReference type="PROSITE" id="PS50195">
    <property type="entry name" value="PX"/>
    <property type="match status" value="1"/>
</dbReference>
<keyword evidence="9" id="KW-1185">Reference proteome</keyword>
<evidence type="ECO:0000256" key="5">
    <source>
        <dbReference type="ARBA" id="ARBA00023136"/>
    </source>
</evidence>
<protein>
    <recommendedName>
        <fullName evidence="7">PX domain-containing protein</fullName>
    </recommendedName>
</protein>
<dbReference type="OrthoDB" id="10064318at2759"/>
<dbReference type="InterPro" id="IPR028662">
    <property type="entry name" value="SNX8/Mvp1"/>
</dbReference>
<gene>
    <name evidence="8" type="ORF">F7725_003044</name>
</gene>
<dbReference type="Proteomes" id="UP000518266">
    <property type="component" value="Unassembled WGS sequence"/>
</dbReference>
<evidence type="ECO:0000256" key="3">
    <source>
        <dbReference type="ARBA" id="ARBA00022448"/>
    </source>
</evidence>
<dbReference type="InterPro" id="IPR036871">
    <property type="entry name" value="PX_dom_sf"/>
</dbReference>
<keyword evidence="3" id="KW-0813">Transport</keyword>
<organism evidence="8 9">
    <name type="scientific">Dissostichus mawsoni</name>
    <name type="common">Antarctic cod</name>
    <dbReference type="NCBI Taxonomy" id="36200"/>
    <lineage>
        <taxon>Eukaryota</taxon>
        <taxon>Metazoa</taxon>
        <taxon>Chordata</taxon>
        <taxon>Craniata</taxon>
        <taxon>Vertebrata</taxon>
        <taxon>Euteleostomi</taxon>
        <taxon>Actinopterygii</taxon>
        <taxon>Neopterygii</taxon>
        <taxon>Teleostei</taxon>
        <taxon>Neoteleostei</taxon>
        <taxon>Acanthomorphata</taxon>
        <taxon>Eupercaria</taxon>
        <taxon>Perciformes</taxon>
        <taxon>Notothenioidei</taxon>
        <taxon>Nototheniidae</taxon>
        <taxon>Dissostichus</taxon>
    </lineage>
</organism>
<comment type="caution">
    <text evidence="8">The sequence shown here is derived from an EMBL/GenBank/DDBJ whole genome shotgun (WGS) entry which is preliminary data.</text>
</comment>
<sequence>MAQGIRQPVHSITSLAVPIETDSNASAEGRQRKGGETGVVRRRDYLKKNPERRQREREGDSQAGREACELHINPLGSDPGQRAPFSSCRKTPYGTMETRRNGPAMPQNFTLGLTKAVLRQEISSHLHRQASVLLHRNSSNKHVRVKAQSSYQLSAGRLGRLFTTFNQLALPGPARTQPSSPAQRNHMEVLLRSHDSSVPAYYREVYEAIRCRTDERVQVEVFQRLLQRTDISKPVLGQIAEQVDSTDGFLSKSLYKALALIALAQQGKQPSPKLLENCIQELPKPQLGEPRELNALRMQPAQEDVLTMSQTLDKLLGRDTVQLELIPEKKGLFLKHVEYQRFKISVYRRYSDFDVFHEVLLQRFAYRVVPALPPKRMLKGVLTSVSEREFIECRRRALGRFINLVARHPFFSEDELVKTFLTFSGSVCGISETSCLGCDTHYLEDDCVKCILFHELVTFSTHTLLGRLPTQDVQSKLRDAYKKTGDEFMTNRIATLAKEYLPADIQAQFSTSRELIRNIHNSFQKLRDRAEKMAERSKENATDLLMFGRELSTLGSDGSSLPSLASSQSTWGTLRQSLKSLSVEFAVLSDKAAQQGRREEDDVVEKLNIFLDLLQSYRDLCERHEKGVLHEHQRALHKYGMMKRQMMSASVQPKEQASVEQLESRIVQQENAIQTMELRNYFSLFCLHQETQLIFIYLPITSHILGAFVNSQVQGHREMGAVWNELQPKLGCLFGVITDRSPPSET</sequence>
<evidence type="ECO:0000256" key="1">
    <source>
        <dbReference type="ARBA" id="ARBA00004287"/>
    </source>
</evidence>
<dbReference type="Gene3D" id="1.20.1270.60">
    <property type="entry name" value="Arfaptin homology (AH) domain/BAR domain"/>
    <property type="match status" value="1"/>
</dbReference>
<dbReference type="InterPro" id="IPR045734">
    <property type="entry name" value="Snx8_BAR_dom"/>
</dbReference>
<dbReference type="GO" id="GO:0034498">
    <property type="term" value="P:early endosome to Golgi transport"/>
    <property type="evidence" value="ECO:0007669"/>
    <property type="project" value="TreeGrafter"/>
</dbReference>
<dbReference type="InterPro" id="IPR027267">
    <property type="entry name" value="AH/BAR_dom_sf"/>
</dbReference>
<evidence type="ECO:0000313" key="8">
    <source>
        <dbReference type="EMBL" id="KAF3845966.1"/>
    </source>
</evidence>
<evidence type="ECO:0000256" key="4">
    <source>
        <dbReference type="ARBA" id="ARBA00022927"/>
    </source>
</evidence>
<feature type="compositionally biased region" description="Basic and acidic residues" evidence="6">
    <location>
        <begin position="29"/>
        <end position="60"/>
    </location>
</feature>
<dbReference type="Pfam" id="PF00787">
    <property type="entry name" value="PX"/>
    <property type="match status" value="1"/>
</dbReference>